<dbReference type="InterPro" id="IPR037666">
    <property type="entry name" value="CCDC43"/>
</dbReference>
<dbReference type="EMBL" id="MCGO01000005">
    <property type="protein sequence ID" value="ORY51341.1"/>
    <property type="molecule type" value="Genomic_DNA"/>
</dbReference>
<comment type="caution">
    <text evidence="2">The sequence shown here is derived from an EMBL/GenBank/DDBJ whole genome shotgun (WGS) entry which is preliminary data.</text>
</comment>
<feature type="compositionally biased region" description="Basic residues" evidence="1">
    <location>
        <begin position="210"/>
        <end position="222"/>
    </location>
</feature>
<evidence type="ECO:0000313" key="2">
    <source>
        <dbReference type="EMBL" id="ORY51341.1"/>
    </source>
</evidence>
<keyword evidence="3" id="KW-1185">Reference proteome</keyword>
<evidence type="ECO:0000313" key="3">
    <source>
        <dbReference type="Proteomes" id="UP000193642"/>
    </source>
</evidence>
<organism evidence="2 3">
    <name type="scientific">Rhizoclosmatium globosum</name>
    <dbReference type="NCBI Taxonomy" id="329046"/>
    <lineage>
        <taxon>Eukaryota</taxon>
        <taxon>Fungi</taxon>
        <taxon>Fungi incertae sedis</taxon>
        <taxon>Chytridiomycota</taxon>
        <taxon>Chytridiomycota incertae sedis</taxon>
        <taxon>Chytridiomycetes</taxon>
        <taxon>Chytridiales</taxon>
        <taxon>Chytriomycetaceae</taxon>
        <taxon>Rhizoclosmatium</taxon>
    </lineage>
</organism>
<feature type="region of interest" description="Disordered" evidence="1">
    <location>
        <begin position="178"/>
        <end position="222"/>
    </location>
</feature>
<protein>
    <recommendedName>
        <fullName evidence="4">Coiled-coil domain-containing protein 43</fullName>
    </recommendedName>
</protein>
<sequence length="222" mass="24887">MELVSSTLLREFNLSDEAYVEYVFQLSEDDTIESSEKEAIVVEFLSEAVEGESSERIGPVISALFAALQAQKADADAEAQAQAAKEKAALAQQLSEATLADNSDNSAADAQLPQKKVLSKEEKKARERLLRMYGYEVDEVVENENGETEILYSGNKEDKASMPDALMNTNVQRVKEAEQLRRQKMQAAHSAEVERNKAARQKQLDDAEKKKKKTVKQEKRRM</sequence>
<accession>A0A1Y2CWC8</accession>
<feature type="compositionally biased region" description="Basic and acidic residues" evidence="1">
    <location>
        <begin position="191"/>
        <end position="209"/>
    </location>
</feature>
<dbReference type="OrthoDB" id="18679at2759"/>
<evidence type="ECO:0008006" key="4">
    <source>
        <dbReference type="Google" id="ProtNLM"/>
    </source>
</evidence>
<dbReference type="Proteomes" id="UP000193642">
    <property type="component" value="Unassembled WGS sequence"/>
</dbReference>
<evidence type="ECO:0000256" key="1">
    <source>
        <dbReference type="SAM" id="MobiDB-lite"/>
    </source>
</evidence>
<gene>
    <name evidence="2" type="ORF">BCR33DRAFT_846163</name>
</gene>
<reference evidence="2 3" key="1">
    <citation type="submission" date="2016-07" db="EMBL/GenBank/DDBJ databases">
        <title>Pervasive Adenine N6-methylation of Active Genes in Fungi.</title>
        <authorList>
            <consortium name="DOE Joint Genome Institute"/>
            <person name="Mondo S.J."/>
            <person name="Dannebaum R.O."/>
            <person name="Kuo R.C."/>
            <person name="Labutti K."/>
            <person name="Haridas S."/>
            <person name="Kuo A."/>
            <person name="Salamov A."/>
            <person name="Ahrendt S.R."/>
            <person name="Lipzen A."/>
            <person name="Sullivan W."/>
            <person name="Andreopoulos W.B."/>
            <person name="Clum A."/>
            <person name="Lindquist E."/>
            <person name="Daum C."/>
            <person name="Ramamoorthy G.K."/>
            <person name="Gryganskyi A."/>
            <person name="Culley D."/>
            <person name="Magnuson J.K."/>
            <person name="James T.Y."/>
            <person name="O'Malley M.A."/>
            <person name="Stajich J.E."/>
            <person name="Spatafora J.W."/>
            <person name="Visel A."/>
            <person name="Grigoriev I.V."/>
        </authorList>
    </citation>
    <scope>NUCLEOTIDE SEQUENCE [LARGE SCALE GENOMIC DNA]</scope>
    <source>
        <strain evidence="2 3">JEL800</strain>
    </source>
</reference>
<name>A0A1Y2CWC8_9FUNG</name>
<dbReference type="PANTHER" id="PTHR31684:SF2">
    <property type="entry name" value="COILED-COIL DOMAIN-CONTAINING PROTEIN 43"/>
    <property type="match status" value="1"/>
</dbReference>
<dbReference type="AlphaFoldDB" id="A0A1Y2CWC8"/>
<proteinExistence type="predicted"/>
<dbReference type="PANTHER" id="PTHR31684">
    <property type="entry name" value="COILED-COIL DOMAIN-CONTAINING PROTEIN 43"/>
    <property type="match status" value="1"/>
</dbReference>